<dbReference type="GO" id="GO:0008270">
    <property type="term" value="F:zinc ion binding"/>
    <property type="evidence" value="ECO:0007669"/>
    <property type="project" value="UniProtKB-KW"/>
</dbReference>
<feature type="domain" description="THAP-type" evidence="6">
    <location>
        <begin position="1"/>
        <end position="74"/>
    </location>
</feature>
<accession>A0A8X6PJQ1</accession>
<keyword evidence="2 5" id="KW-0863">Zinc-finger</keyword>
<reference evidence="7" key="1">
    <citation type="submission" date="2020-08" db="EMBL/GenBank/DDBJ databases">
        <title>Multicomponent nature underlies the extraordinary mechanical properties of spider dragline silk.</title>
        <authorList>
            <person name="Kono N."/>
            <person name="Nakamura H."/>
            <person name="Mori M."/>
            <person name="Yoshida Y."/>
            <person name="Ohtoshi R."/>
            <person name="Malay A.D."/>
            <person name="Moran D.A.P."/>
            <person name="Tomita M."/>
            <person name="Numata K."/>
            <person name="Arakawa K."/>
        </authorList>
    </citation>
    <scope>NUCLEOTIDE SEQUENCE</scope>
</reference>
<keyword evidence="3" id="KW-0862">Zinc</keyword>
<dbReference type="PANTHER" id="PTHR46927">
    <property type="entry name" value="AGAP005574-PA"/>
    <property type="match status" value="1"/>
</dbReference>
<evidence type="ECO:0000313" key="7">
    <source>
        <dbReference type="EMBL" id="GFT74884.1"/>
    </source>
</evidence>
<organism evidence="7 8">
    <name type="scientific">Nephila pilipes</name>
    <name type="common">Giant wood spider</name>
    <name type="synonym">Nephila maculata</name>
    <dbReference type="NCBI Taxonomy" id="299642"/>
    <lineage>
        <taxon>Eukaryota</taxon>
        <taxon>Metazoa</taxon>
        <taxon>Ecdysozoa</taxon>
        <taxon>Arthropoda</taxon>
        <taxon>Chelicerata</taxon>
        <taxon>Arachnida</taxon>
        <taxon>Araneae</taxon>
        <taxon>Araneomorphae</taxon>
        <taxon>Entelegynae</taxon>
        <taxon>Araneoidea</taxon>
        <taxon>Nephilidae</taxon>
        <taxon>Nephila</taxon>
    </lineage>
</organism>
<evidence type="ECO:0000256" key="1">
    <source>
        <dbReference type="ARBA" id="ARBA00022723"/>
    </source>
</evidence>
<dbReference type="PANTHER" id="PTHR46927:SF3">
    <property type="entry name" value="THAP-TYPE DOMAIN-CONTAINING PROTEIN"/>
    <property type="match status" value="1"/>
</dbReference>
<dbReference type="Proteomes" id="UP000887013">
    <property type="component" value="Unassembled WGS sequence"/>
</dbReference>
<evidence type="ECO:0000256" key="3">
    <source>
        <dbReference type="ARBA" id="ARBA00022833"/>
    </source>
</evidence>
<keyword evidence="1" id="KW-0479">Metal-binding</keyword>
<dbReference type="GO" id="GO:0003677">
    <property type="term" value="F:DNA binding"/>
    <property type="evidence" value="ECO:0007669"/>
    <property type="project" value="UniProtKB-UniRule"/>
</dbReference>
<dbReference type="InterPro" id="IPR052224">
    <property type="entry name" value="THAP_domain_protein"/>
</dbReference>
<gene>
    <name evidence="7" type="primary">arl6</name>
    <name evidence="7" type="ORF">NPIL_626821</name>
</gene>
<evidence type="ECO:0000256" key="2">
    <source>
        <dbReference type="ARBA" id="ARBA00022771"/>
    </source>
</evidence>
<dbReference type="SUPFAM" id="SSF57716">
    <property type="entry name" value="Glucocorticoid receptor-like (DNA-binding domain)"/>
    <property type="match status" value="1"/>
</dbReference>
<protein>
    <submittedName>
        <fullName evidence="7">ADP-ribosylation factor-like protein 6</fullName>
    </submittedName>
</protein>
<evidence type="ECO:0000313" key="8">
    <source>
        <dbReference type="Proteomes" id="UP000887013"/>
    </source>
</evidence>
<dbReference type="OrthoDB" id="6436959at2759"/>
<dbReference type="Pfam" id="PF05485">
    <property type="entry name" value="THAP"/>
    <property type="match status" value="1"/>
</dbReference>
<dbReference type="AlphaFoldDB" id="A0A8X6PJQ1"/>
<sequence length="101" mass="11875">MFSFPKDDSLRKKWIKAICRKDFAPSNYSKVCELHFAEEAIKRNTEVYDEKTGMKIDVPLKCCRLRKLAVPTIFPNCPKYISKSLNRARECPEQMQENEDL</sequence>
<evidence type="ECO:0000259" key="6">
    <source>
        <dbReference type="PROSITE" id="PS50950"/>
    </source>
</evidence>
<dbReference type="EMBL" id="BMAW01070756">
    <property type="protein sequence ID" value="GFT74884.1"/>
    <property type="molecule type" value="Genomic_DNA"/>
</dbReference>
<evidence type="ECO:0000256" key="5">
    <source>
        <dbReference type="PROSITE-ProRule" id="PRU00309"/>
    </source>
</evidence>
<evidence type="ECO:0000256" key="4">
    <source>
        <dbReference type="ARBA" id="ARBA00023125"/>
    </source>
</evidence>
<dbReference type="Gene3D" id="6.20.210.20">
    <property type="entry name" value="THAP domain"/>
    <property type="match status" value="1"/>
</dbReference>
<proteinExistence type="predicted"/>
<name>A0A8X6PJQ1_NEPPI</name>
<dbReference type="SMART" id="SM00692">
    <property type="entry name" value="DM3"/>
    <property type="match status" value="1"/>
</dbReference>
<comment type="caution">
    <text evidence="7">The sequence shown here is derived from an EMBL/GenBank/DDBJ whole genome shotgun (WGS) entry which is preliminary data.</text>
</comment>
<keyword evidence="4 5" id="KW-0238">DNA-binding</keyword>
<dbReference type="PROSITE" id="PS50950">
    <property type="entry name" value="ZF_THAP"/>
    <property type="match status" value="1"/>
</dbReference>
<dbReference type="InterPro" id="IPR038441">
    <property type="entry name" value="THAP_Znf_sf"/>
</dbReference>
<dbReference type="InterPro" id="IPR006612">
    <property type="entry name" value="THAP_Znf"/>
</dbReference>
<keyword evidence="8" id="KW-1185">Reference proteome</keyword>